<dbReference type="AlphaFoldDB" id="A0AAD5VGT4"/>
<dbReference type="EMBL" id="JANIEX010001370">
    <property type="protein sequence ID" value="KAJ3558765.1"/>
    <property type="molecule type" value="Genomic_DNA"/>
</dbReference>
<feature type="region of interest" description="Disordered" evidence="1">
    <location>
        <begin position="183"/>
        <end position="211"/>
    </location>
</feature>
<protein>
    <submittedName>
        <fullName evidence="2">Uncharacterized protein</fullName>
    </submittedName>
</protein>
<reference evidence="2" key="1">
    <citation type="submission" date="2022-07" db="EMBL/GenBank/DDBJ databases">
        <title>Genome Sequence of Leucocoprinus birnbaumii.</title>
        <authorList>
            <person name="Buettner E."/>
        </authorList>
    </citation>
    <scope>NUCLEOTIDE SEQUENCE</scope>
    <source>
        <strain evidence="2">VT141</strain>
    </source>
</reference>
<evidence type="ECO:0000256" key="1">
    <source>
        <dbReference type="SAM" id="MobiDB-lite"/>
    </source>
</evidence>
<comment type="caution">
    <text evidence="2">The sequence shown here is derived from an EMBL/GenBank/DDBJ whole genome shotgun (WGS) entry which is preliminary data.</text>
</comment>
<dbReference type="Proteomes" id="UP001213000">
    <property type="component" value="Unassembled WGS sequence"/>
</dbReference>
<accession>A0AAD5VGT4</accession>
<proteinExistence type="predicted"/>
<evidence type="ECO:0000313" key="3">
    <source>
        <dbReference type="Proteomes" id="UP001213000"/>
    </source>
</evidence>
<name>A0AAD5VGT4_9AGAR</name>
<gene>
    <name evidence="2" type="ORF">NP233_g11435</name>
</gene>
<organism evidence="2 3">
    <name type="scientific">Leucocoprinus birnbaumii</name>
    <dbReference type="NCBI Taxonomy" id="56174"/>
    <lineage>
        <taxon>Eukaryota</taxon>
        <taxon>Fungi</taxon>
        <taxon>Dikarya</taxon>
        <taxon>Basidiomycota</taxon>
        <taxon>Agaricomycotina</taxon>
        <taxon>Agaricomycetes</taxon>
        <taxon>Agaricomycetidae</taxon>
        <taxon>Agaricales</taxon>
        <taxon>Agaricineae</taxon>
        <taxon>Agaricaceae</taxon>
        <taxon>Leucocoprinus</taxon>
    </lineage>
</organism>
<sequence length="426" mass="46862">MAHEELWHYSNKGGNYPDYNPQPASGAQAQRTLESMFSDQNSFVCGYELRNSCLAGSLVGAVDLTLHAVDRSSFHGCIATPSIKAAVPLRLAVLIVWCCVTAVQVTLTVVKFADQLNIPVKDHTIHDRFSLFKKNHLRGPLKGYYSTGQFPLPPIGYFGLPLPARDTVRRLNLSESVPTHPAHHFLAPPITPHHPSSRSRHQSSRPPSLLRDRDSLELSRVCCVVVVDLAAAFALCVEHVVDYDTHGTFIVSHPHPSTPKMPPRYPSQSLLAFVTPRRPSVPPLTLRLVFPPCCLGISVSPSTTLVTSGLVSVCALSPPLRHHLPCFTFFSFATLAAFHLSLGKMHGAVGIVLSFPGQHDILRYIVPVNMSCSYRAVMPMKSRKLCSLFHQKVSCRHVYCFPSLAHIVSAFHHPPVMASLTFHSAS</sequence>
<keyword evidence="3" id="KW-1185">Reference proteome</keyword>
<evidence type="ECO:0000313" key="2">
    <source>
        <dbReference type="EMBL" id="KAJ3558765.1"/>
    </source>
</evidence>